<organism evidence="1 2">
    <name type="scientific">Pullulanibacillus camelliae</name>
    <dbReference type="NCBI Taxonomy" id="1707096"/>
    <lineage>
        <taxon>Bacteria</taxon>
        <taxon>Bacillati</taxon>
        <taxon>Bacillota</taxon>
        <taxon>Bacilli</taxon>
        <taxon>Bacillales</taxon>
        <taxon>Sporolactobacillaceae</taxon>
        <taxon>Pullulanibacillus</taxon>
    </lineage>
</organism>
<reference evidence="1" key="2">
    <citation type="submission" date="2020-09" db="EMBL/GenBank/DDBJ databases">
        <authorList>
            <person name="Sun Q."/>
            <person name="Zhou Y."/>
        </authorList>
    </citation>
    <scope>NUCLEOTIDE SEQUENCE</scope>
    <source>
        <strain evidence="1">CGMCC 1.15371</strain>
    </source>
</reference>
<proteinExistence type="predicted"/>
<accession>A0A8J2YNP5</accession>
<dbReference type="EMBL" id="BMIR01000032">
    <property type="protein sequence ID" value="GGE56059.1"/>
    <property type="molecule type" value="Genomic_DNA"/>
</dbReference>
<evidence type="ECO:0000313" key="2">
    <source>
        <dbReference type="Proteomes" id="UP000628775"/>
    </source>
</evidence>
<sequence length="107" mass="12419">MVSVFMLQSRQKQKGNAGFEYGTCSGVIRRTKDILEFRNLNEKRKEGCHNCPVTIKMFVYNKVGSFTIEIFRTGQIMEYSKALQSVSHHINNLDMTRFYKRGLNCIS</sequence>
<protein>
    <submittedName>
        <fullName evidence="1">Uncharacterized protein</fullName>
    </submittedName>
</protein>
<name>A0A8J2YNP5_9BACL</name>
<dbReference type="AlphaFoldDB" id="A0A8J2YNP5"/>
<comment type="caution">
    <text evidence="1">The sequence shown here is derived from an EMBL/GenBank/DDBJ whole genome shotgun (WGS) entry which is preliminary data.</text>
</comment>
<gene>
    <name evidence="1" type="ORF">GCM10011391_38840</name>
</gene>
<evidence type="ECO:0000313" key="1">
    <source>
        <dbReference type="EMBL" id="GGE56059.1"/>
    </source>
</evidence>
<reference evidence="1" key="1">
    <citation type="journal article" date="2014" name="Int. J. Syst. Evol. Microbiol.">
        <title>Complete genome sequence of Corynebacterium casei LMG S-19264T (=DSM 44701T), isolated from a smear-ripened cheese.</title>
        <authorList>
            <consortium name="US DOE Joint Genome Institute (JGI-PGF)"/>
            <person name="Walter F."/>
            <person name="Albersmeier A."/>
            <person name="Kalinowski J."/>
            <person name="Ruckert C."/>
        </authorList>
    </citation>
    <scope>NUCLEOTIDE SEQUENCE</scope>
    <source>
        <strain evidence="1">CGMCC 1.15371</strain>
    </source>
</reference>
<dbReference type="Proteomes" id="UP000628775">
    <property type="component" value="Unassembled WGS sequence"/>
</dbReference>
<keyword evidence="2" id="KW-1185">Reference proteome</keyword>